<proteinExistence type="predicted"/>
<organism evidence="1 2">
    <name type="scientific">Hydrogenovibrio crunogenus</name>
    <dbReference type="NCBI Taxonomy" id="39765"/>
    <lineage>
        <taxon>Bacteria</taxon>
        <taxon>Pseudomonadati</taxon>
        <taxon>Pseudomonadota</taxon>
        <taxon>Gammaproteobacteria</taxon>
        <taxon>Thiotrichales</taxon>
        <taxon>Piscirickettsiaceae</taxon>
        <taxon>Hydrogenovibrio</taxon>
    </lineage>
</organism>
<keyword evidence="2" id="KW-1185">Reference proteome</keyword>
<reference evidence="1 2" key="1">
    <citation type="submission" date="2018-08" db="EMBL/GenBank/DDBJ databases">
        <title>Horizontal acquisition of hydrogen conversion ability and other habitat adaptations in Hydrogenovibrio crunogenus strains.</title>
        <authorList>
            <person name="Gonnella G."/>
            <person name="Adam N."/>
            <person name="Perner M."/>
        </authorList>
    </citation>
    <scope>NUCLEOTIDE SEQUENCE [LARGE SCALE GENOMIC DNA]</scope>
    <source>
        <strain evidence="1 2">SP-41</strain>
    </source>
</reference>
<dbReference type="RefSeq" id="WP_135795079.1">
    <property type="nucleotide sequence ID" value="NZ_CP032096.1"/>
</dbReference>
<accession>A0A4P7NXZ8</accession>
<dbReference type="Proteomes" id="UP000296201">
    <property type="component" value="Chromosome"/>
</dbReference>
<dbReference type="OrthoDB" id="9933130at2"/>
<dbReference type="AlphaFoldDB" id="A0A4P7NXZ8"/>
<name>A0A4P7NXZ8_9GAMM</name>
<evidence type="ECO:0000313" key="2">
    <source>
        <dbReference type="Proteomes" id="UP000296201"/>
    </source>
</evidence>
<sequence length="108" mass="12429">MKSLIRTYIEPAIEDQIKVMAQKHNLSISALAAELIYQGLNNQSATPLEITAKALEEQLYLNHFTLTLLLKMQIDLNDEQYEKLKTTSREWAQNRLTTLEVAHENTTK</sequence>
<gene>
    <name evidence="1" type="ORF">GHNINEIG_00395</name>
</gene>
<protein>
    <submittedName>
        <fullName evidence="1">Uncharacterized protein</fullName>
    </submittedName>
</protein>
<evidence type="ECO:0000313" key="1">
    <source>
        <dbReference type="EMBL" id="QBZ82365.1"/>
    </source>
</evidence>
<dbReference type="EMBL" id="CP032096">
    <property type="protein sequence ID" value="QBZ82365.1"/>
    <property type="molecule type" value="Genomic_DNA"/>
</dbReference>